<evidence type="ECO:0000256" key="1">
    <source>
        <dbReference type="ARBA" id="ARBA00001966"/>
    </source>
</evidence>
<comment type="cofactor">
    <cofactor evidence="14">
        <name>[2Fe-2S] cluster</name>
        <dbReference type="ChEBI" id="CHEBI:190135"/>
    </cofactor>
</comment>
<feature type="domain" description="4Fe-4S ferredoxin-type" evidence="16">
    <location>
        <begin position="180"/>
        <end position="209"/>
    </location>
</feature>
<evidence type="ECO:0000256" key="5">
    <source>
        <dbReference type="ARBA" id="ARBA00022714"/>
    </source>
</evidence>
<keyword evidence="7" id="KW-0677">Repeat</keyword>
<dbReference type="GO" id="GO:0051537">
    <property type="term" value="F:2 iron, 2 sulfur cluster binding"/>
    <property type="evidence" value="ECO:0007669"/>
    <property type="project" value="UniProtKB-KW"/>
</dbReference>
<dbReference type="EMBL" id="CGIH01000052">
    <property type="protein sequence ID" value="CFY10127.1"/>
    <property type="molecule type" value="Genomic_DNA"/>
</dbReference>
<dbReference type="Gene3D" id="3.30.70.20">
    <property type="match status" value="1"/>
</dbReference>
<dbReference type="Gene3D" id="3.10.20.740">
    <property type="match status" value="1"/>
</dbReference>
<dbReference type="SUPFAM" id="SSF54292">
    <property type="entry name" value="2Fe-2S ferredoxin-like"/>
    <property type="match status" value="1"/>
</dbReference>
<dbReference type="Pfam" id="PF04879">
    <property type="entry name" value="Molybdop_Fe4S4"/>
    <property type="match status" value="1"/>
</dbReference>
<dbReference type="AlphaFoldDB" id="A0A0E4GCC3"/>
<dbReference type="InterPro" id="IPR019574">
    <property type="entry name" value="NADH_UbQ_OxRdtase_Gsu_4Fe4S-bd"/>
</dbReference>
<evidence type="ECO:0000259" key="18">
    <source>
        <dbReference type="PROSITE" id="PS51839"/>
    </source>
</evidence>
<dbReference type="GO" id="GO:0016020">
    <property type="term" value="C:membrane"/>
    <property type="evidence" value="ECO:0007669"/>
    <property type="project" value="UniProtKB-SubCell"/>
</dbReference>
<dbReference type="CDD" id="cd00207">
    <property type="entry name" value="fer2"/>
    <property type="match status" value="1"/>
</dbReference>
<evidence type="ECO:0000256" key="12">
    <source>
        <dbReference type="ARBA" id="ARBA00023027"/>
    </source>
</evidence>
<dbReference type="InterPro" id="IPR050123">
    <property type="entry name" value="Prok_molybdopt-oxidoreductase"/>
</dbReference>
<dbReference type="GO" id="GO:0051539">
    <property type="term" value="F:4 iron, 4 sulfur cluster binding"/>
    <property type="evidence" value="ECO:0007669"/>
    <property type="project" value="UniProtKB-KW"/>
</dbReference>
<evidence type="ECO:0000256" key="4">
    <source>
        <dbReference type="ARBA" id="ARBA00022485"/>
    </source>
</evidence>
<organism evidence="19 20">
    <name type="scientific">Syntrophomonas zehnderi OL-4</name>
    <dbReference type="NCBI Taxonomy" id="690567"/>
    <lineage>
        <taxon>Bacteria</taxon>
        <taxon>Bacillati</taxon>
        <taxon>Bacillota</taxon>
        <taxon>Clostridia</taxon>
        <taxon>Eubacteriales</taxon>
        <taxon>Syntrophomonadaceae</taxon>
        <taxon>Syntrophomonas</taxon>
    </lineage>
</organism>
<keyword evidence="12" id="KW-0520">NAD</keyword>
<feature type="domain" description="4Fe-4S Mo/W bis-MGD-type" evidence="17">
    <location>
        <begin position="218"/>
        <end position="277"/>
    </location>
</feature>
<dbReference type="InterPro" id="IPR036010">
    <property type="entry name" value="2Fe-2S_ferredoxin-like_sf"/>
</dbReference>
<dbReference type="PROSITE" id="PS51379">
    <property type="entry name" value="4FE4S_FER_2"/>
    <property type="match status" value="2"/>
</dbReference>
<evidence type="ECO:0000313" key="20">
    <source>
        <dbReference type="Proteomes" id="UP000045545"/>
    </source>
</evidence>
<dbReference type="PROSITE" id="PS00198">
    <property type="entry name" value="4FE4S_FER_1"/>
    <property type="match status" value="1"/>
</dbReference>
<dbReference type="Pfam" id="PF22117">
    <property type="entry name" value="Fer4_Nqo3"/>
    <property type="match status" value="1"/>
</dbReference>
<dbReference type="PROSITE" id="PS51839">
    <property type="entry name" value="4FE4S_HC3"/>
    <property type="match status" value="1"/>
</dbReference>
<dbReference type="InterPro" id="IPR017896">
    <property type="entry name" value="4Fe4S_Fe-S-bd"/>
</dbReference>
<dbReference type="GO" id="GO:0042773">
    <property type="term" value="P:ATP synthesis coupled electron transport"/>
    <property type="evidence" value="ECO:0007669"/>
    <property type="project" value="InterPro"/>
</dbReference>
<comment type="cofactor">
    <cofactor evidence="1">
        <name>[4Fe-4S] cluster</name>
        <dbReference type="ChEBI" id="CHEBI:49883"/>
    </cofactor>
</comment>
<feature type="domain" description="2Fe-2S ferredoxin-type" evidence="15">
    <location>
        <begin position="1"/>
        <end position="78"/>
    </location>
</feature>
<dbReference type="PANTHER" id="PTHR43105:SF14">
    <property type="entry name" value="FORMATE DEHYDROGENASE H"/>
    <property type="match status" value="1"/>
</dbReference>
<dbReference type="InterPro" id="IPR006656">
    <property type="entry name" value="Mopterin_OxRdtase"/>
</dbReference>
<dbReference type="InterPro" id="IPR001041">
    <property type="entry name" value="2Fe-2S_ferredoxin-type"/>
</dbReference>
<keyword evidence="10" id="KW-0408">Iron</keyword>
<feature type="domain" description="4Fe-4S ferredoxin-type" evidence="16">
    <location>
        <begin position="137"/>
        <end position="170"/>
    </location>
</feature>
<comment type="subcellular location">
    <subcellularLocation>
        <location evidence="2">Membrane</location>
    </subcellularLocation>
</comment>
<evidence type="ECO:0000259" key="17">
    <source>
        <dbReference type="PROSITE" id="PS51669"/>
    </source>
</evidence>
<evidence type="ECO:0000256" key="6">
    <source>
        <dbReference type="ARBA" id="ARBA00022723"/>
    </source>
</evidence>
<evidence type="ECO:0000256" key="3">
    <source>
        <dbReference type="ARBA" id="ARBA00005404"/>
    </source>
</evidence>
<dbReference type="InterPro" id="IPR017900">
    <property type="entry name" value="4Fe4S_Fe_S_CS"/>
</dbReference>
<dbReference type="GO" id="GO:0008137">
    <property type="term" value="F:NADH dehydrogenase (ubiquinone) activity"/>
    <property type="evidence" value="ECO:0007669"/>
    <property type="project" value="InterPro"/>
</dbReference>
<dbReference type="Pfam" id="PF13510">
    <property type="entry name" value="Fer2_4"/>
    <property type="match status" value="1"/>
</dbReference>
<dbReference type="PROSITE" id="PS00641">
    <property type="entry name" value="COMPLEX1_75K_1"/>
    <property type="match status" value="1"/>
</dbReference>
<keyword evidence="4" id="KW-0004">4Fe-4S</keyword>
<dbReference type="PROSITE" id="PS51085">
    <property type="entry name" value="2FE2S_FER_2"/>
    <property type="match status" value="1"/>
</dbReference>
<evidence type="ECO:0000259" key="16">
    <source>
        <dbReference type="PROSITE" id="PS51379"/>
    </source>
</evidence>
<dbReference type="InterPro" id="IPR027467">
    <property type="entry name" value="MopterinOxRdtase_cofactor_BS"/>
</dbReference>
<dbReference type="FunFam" id="3.30.70.20:FF:000035">
    <property type="entry name" value="Iron hydrogenase 1"/>
    <property type="match status" value="1"/>
</dbReference>
<keyword evidence="20" id="KW-1185">Reference proteome</keyword>
<keyword evidence="9" id="KW-0560">Oxidoreductase</keyword>
<evidence type="ECO:0000313" key="19">
    <source>
        <dbReference type="EMBL" id="CFY10127.1"/>
    </source>
</evidence>
<dbReference type="GO" id="GO:0046872">
    <property type="term" value="F:metal ion binding"/>
    <property type="evidence" value="ECO:0007669"/>
    <property type="project" value="UniProtKB-KW"/>
</dbReference>
<keyword evidence="8" id="KW-1278">Translocase</keyword>
<dbReference type="Gene3D" id="2.20.25.90">
    <property type="entry name" value="ADC-like domains"/>
    <property type="match status" value="1"/>
</dbReference>
<keyword evidence="6" id="KW-0479">Metal-binding</keyword>
<dbReference type="Pfam" id="PF10588">
    <property type="entry name" value="NADH-G_4Fe-4S_3"/>
    <property type="match status" value="1"/>
</dbReference>
<dbReference type="SMART" id="SM00929">
    <property type="entry name" value="NADH-G_4Fe-4S_3"/>
    <property type="match status" value="1"/>
</dbReference>
<feature type="domain" description="4Fe-4S His(Cys)3-ligated-type" evidence="18">
    <location>
        <begin position="78"/>
        <end position="117"/>
    </location>
</feature>
<dbReference type="Proteomes" id="UP000045545">
    <property type="component" value="Unassembled WGS sequence"/>
</dbReference>
<comment type="similarity">
    <text evidence="3">Belongs to the complex I 75 kDa subunit family.</text>
</comment>
<dbReference type="SUPFAM" id="SSF54862">
    <property type="entry name" value="4Fe-4S ferredoxins"/>
    <property type="match status" value="1"/>
</dbReference>
<evidence type="ECO:0000256" key="7">
    <source>
        <dbReference type="ARBA" id="ARBA00022737"/>
    </source>
</evidence>
<dbReference type="GO" id="GO:0003954">
    <property type="term" value="F:NADH dehydrogenase activity"/>
    <property type="evidence" value="ECO:0007669"/>
    <property type="project" value="TreeGrafter"/>
</dbReference>
<dbReference type="SUPFAM" id="SSF53706">
    <property type="entry name" value="Formate dehydrogenase/DMSO reductase, domains 1-3"/>
    <property type="match status" value="1"/>
</dbReference>
<dbReference type="FunFam" id="2.20.25.90:FF:000001">
    <property type="entry name" value="Formate dehydrogenase subunit alpha"/>
    <property type="match status" value="1"/>
</dbReference>
<evidence type="ECO:0000256" key="14">
    <source>
        <dbReference type="ARBA" id="ARBA00034078"/>
    </source>
</evidence>
<accession>A0A0E4GCC3</accession>
<gene>
    <name evidence="19" type="ORF">2742</name>
</gene>
<proteinExistence type="inferred from homology"/>
<evidence type="ECO:0000256" key="13">
    <source>
        <dbReference type="ARBA" id="ARBA00023136"/>
    </source>
</evidence>
<evidence type="ECO:0000256" key="8">
    <source>
        <dbReference type="ARBA" id="ARBA00022967"/>
    </source>
</evidence>
<dbReference type="STRING" id="690567.2742"/>
<dbReference type="FunFam" id="3.10.20.740:FF:000004">
    <property type="entry name" value="NADH-quinone oxidoreductase"/>
    <property type="match status" value="1"/>
</dbReference>
<reference evidence="19 20" key="1">
    <citation type="submission" date="2015-03" db="EMBL/GenBank/DDBJ databases">
        <authorList>
            <person name="Murphy D."/>
        </authorList>
    </citation>
    <scope>NUCLEOTIDE SEQUENCE [LARGE SCALE GENOMIC DNA]</scope>
    <source>
        <strain evidence="19 20">OL-4</strain>
    </source>
</reference>
<dbReference type="InterPro" id="IPR054351">
    <property type="entry name" value="NADH_UbQ_OxRdtase_ferredoxin"/>
</dbReference>
<keyword evidence="5" id="KW-0001">2Fe-2S</keyword>
<dbReference type="PROSITE" id="PS51669">
    <property type="entry name" value="4FE4S_MOW_BIS_MGD"/>
    <property type="match status" value="1"/>
</dbReference>
<dbReference type="InterPro" id="IPR006963">
    <property type="entry name" value="Mopterin_OxRdtase_4Fe-4S_dom"/>
</dbReference>
<dbReference type="PROSITE" id="PS00551">
    <property type="entry name" value="MOLYBDOPTERIN_PROK_1"/>
    <property type="match status" value="1"/>
</dbReference>
<keyword evidence="11" id="KW-0411">Iron-sulfur</keyword>
<dbReference type="SMART" id="SM00926">
    <property type="entry name" value="Molybdop_Fe4S4"/>
    <property type="match status" value="1"/>
</dbReference>
<dbReference type="Gene3D" id="3.40.50.740">
    <property type="match status" value="1"/>
</dbReference>
<protein>
    <submittedName>
        <fullName evidence="19">Molybdopterin oxidoreductase</fullName>
    </submittedName>
</protein>
<keyword evidence="13" id="KW-0472">Membrane</keyword>
<dbReference type="InterPro" id="IPR000283">
    <property type="entry name" value="NADH_UbQ_OxRdtase_75kDa_su_CS"/>
</dbReference>
<dbReference type="PANTHER" id="PTHR43105">
    <property type="entry name" value="RESPIRATORY NITRATE REDUCTASE"/>
    <property type="match status" value="1"/>
</dbReference>
<evidence type="ECO:0000256" key="10">
    <source>
        <dbReference type="ARBA" id="ARBA00023004"/>
    </source>
</evidence>
<name>A0A0E4GCC3_9FIRM</name>
<dbReference type="Pfam" id="PF00384">
    <property type="entry name" value="Molybdopterin"/>
    <property type="match status" value="1"/>
</dbReference>
<sequence>MLNLTINGQAIQVPRGTMLLDACQMAGADVPTFCYDPQLHLAGSCRMCVVEVQGRHNLQASCVTPCVDNMVVDTESPATVEARKIILELLLARHNINCHVCEKTGECKLQDYCYRYGVDDSRFAGEKGHFTSEDPNPFIERDYDKCIMCTRCVRACDEITGAQAISVKDRGHHAKISTVFDGKLADSTCVFCGQCIMVCPVGALSSKVSMNKGRAYQCEKVLTTCTYCGTGCTLELNVKDNQVVGVSSNRDPVYSPVNQGALCVKGRFGWDFIHSEDRLTTPLIKENGQFRAASWEEALDLAASKLKSIKTEYGPDSIALFSSARVTNEENYLAQKMMRAAIGTNNVDHCARL</sequence>
<evidence type="ECO:0000256" key="11">
    <source>
        <dbReference type="ARBA" id="ARBA00023014"/>
    </source>
</evidence>
<evidence type="ECO:0000256" key="9">
    <source>
        <dbReference type="ARBA" id="ARBA00023002"/>
    </source>
</evidence>
<evidence type="ECO:0000259" key="15">
    <source>
        <dbReference type="PROSITE" id="PS51085"/>
    </source>
</evidence>
<evidence type="ECO:0000256" key="2">
    <source>
        <dbReference type="ARBA" id="ARBA00004370"/>
    </source>
</evidence>